<evidence type="ECO:0000313" key="3">
    <source>
        <dbReference type="Proteomes" id="UP001558652"/>
    </source>
</evidence>
<comment type="caution">
    <text evidence="2">The sequence shown here is derived from an EMBL/GenBank/DDBJ whole genome shotgun (WGS) entry which is preliminary data.</text>
</comment>
<sequence>MVERRCPVRPWSHVVGVTELSHTQTQAGALTGGTWHFGRLHLTALNTEHNLRIGAWCVGSDGYSGVVGQQRAGGRRRNSREGGAAHAHPPALPPAPPHHQRPISWPLTVHYPRLKPPPQISTGYPRSHLFPTETEVFGPSPS</sequence>
<evidence type="ECO:0000256" key="1">
    <source>
        <dbReference type="SAM" id="MobiDB-lite"/>
    </source>
</evidence>
<feature type="region of interest" description="Disordered" evidence="1">
    <location>
        <begin position="67"/>
        <end position="142"/>
    </location>
</feature>
<protein>
    <submittedName>
        <fullName evidence="2">Uncharacterized protein</fullName>
    </submittedName>
</protein>
<keyword evidence="3" id="KW-1185">Reference proteome</keyword>
<evidence type="ECO:0000313" key="2">
    <source>
        <dbReference type="EMBL" id="KAL1138907.1"/>
    </source>
</evidence>
<reference evidence="2 3" key="1">
    <citation type="submission" date="2024-07" db="EMBL/GenBank/DDBJ databases">
        <title>Chromosome-level genome assembly of the water stick insect Ranatra chinensis (Heteroptera: Nepidae).</title>
        <authorList>
            <person name="Liu X."/>
        </authorList>
    </citation>
    <scope>NUCLEOTIDE SEQUENCE [LARGE SCALE GENOMIC DNA]</scope>
    <source>
        <strain evidence="2">Cailab_2021Rc</strain>
        <tissue evidence="2">Muscle</tissue>
    </source>
</reference>
<accession>A0ABD0Z5A4</accession>
<name>A0ABD0Z5A4_9HEMI</name>
<dbReference type="Proteomes" id="UP001558652">
    <property type="component" value="Unassembled WGS sequence"/>
</dbReference>
<dbReference type="EMBL" id="JBFDAA010000003">
    <property type="protein sequence ID" value="KAL1138907.1"/>
    <property type="molecule type" value="Genomic_DNA"/>
</dbReference>
<dbReference type="AlphaFoldDB" id="A0ABD0Z5A4"/>
<gene>
    <name evidence="2" type="ORF">AAG570_008969</name>
</gene>
<proteinExistence type="predicted"/>
<organism evidence="2 3">
    <name type="scientific">Ranatra chinensis</name>
    <dbReference type="NCBI Taxonomy" id="642074"/>
    <lineage>
        <taxon>Eukaryota</taxon>
        <taxon>Metazoa</taxon>
        <taxon>Ecdysozoa</taxon>
        <taxon>Arthropoda</taxon>
        <taxon>Hexapoda</taxon>
        <taxon>Insecta</taxon>
        <taxon>Pterygota</taxon>
        <taxon>Neoptera</taxon>
        <taxon>Paraneoptera</taxon>
        <taxon>Hemiptera</taxon>
        <taxon>Heteroptera</taxon>
        <taxon>Panheteroptera</taxon>
        <taxon>Nepomorpha</taxon>
        <taxon>Nepidae</taxon>
        <taxon>Ranatrinae</taxon>
        <taxon>Ranatra</taxon>
    </lineage>
</organism>